<proteinExistence type="predicted"/>
<evidence type="ECO:0008006" key="4">
    <source>
        <dbReference type="Google" id="ProtNLM"/>
    </source>
</evidence>
<keyword evidence="1" id="KW-1133">Transmembrane helix</keyword>
<reference evidence="2" key="1">
    <citation type="submission" date="2022-12" db="EMBL/GenBank/DDBJ databases">
        <title>Bacterial isolates from different developmental stages of Nematostella vectensis.</title>
        <authorList>
            <person name="Fraune S."/>
        </authorList>
    </citation>
    <scope>NUCLEOTIDE SEQUENCE</scope>
    <source>
        <strain evidence="2">G21630-S1</strain>
    </source>
</reference>
<sequence length="152" mass="16421">MLVTTTPRQDSKGGLSPRFRLLRPVLSYLAVLSLLLQALLPLGQSWALSIQEFETDFKDRYVICTASGLKIISLVTGDDGQPYENITDLSCPACSLTSVTQAPQPVSDPLPCRQIIVRCISAPDHSTPAFTVLAPLPPVRGPPNFPSPVHIS</sequence>
<keyword evidence="3" id="KW-1185">Reference proteome</keyword>
<protein>
    <recommendedName>
        <fullName evidence="4">DUF2946 domain-containing protein</fullName>
    </recommendedName>
</protein>
<evidence type="ECO:0000313" key="3">
    <source>
        <dbReference type="Proteomes" id="UP001069802"/>
    </source>
</evidence>
<evidence type="ECO:0000313" key="2">
    <source>
        <dbReference type="EMBL" id="MCZ4281491.1"/>
    </source>
</evidence>
<feature type="transmembrane region" description="Helical" evidence="1">
    <location>
        <begin position="21"/>
        <end position="40"/>
    </location>
</feature>
<comment type="caution">
    <text evidence="2">The sequence shown here is derived from an EMBL/GenBank/DDBJ whole genome shotgun (WGS) entry which is preliminary data.</text>
</comment>
<keyword evidence="1" id="KW-0472">Membrane</keyword>
<keyword evidence="1" id="KW-0812">Transmembrane</keyword>
<dbReference type="EMBL" id="JAPWGY010000003">
    <property type="protein sequence ID" value="MCZ4281491.1"/>
    <property type="molecule type" value="Genomic_DNA"/>
</dbReference>
<organism evidence="2 3">
    <name type="scientific">Kiloniella laminariae</name>
    <dbReference type="NCBI Taxonomy" id="454162"/>
    <lineage>
        <taxon>Bacteria</taxon>
        <taxon>Pseudomonadati</taxon>
        <taxon>Pseudomonadota</taxon>
        <taxon>Alphaproteobacteria</taxon>
        <taxon>Rhodospirillales</taxon>
        <taxon>Kiloniellaceae</taxon>
        <taxon>Kiloniella</taxon>
    </lineage>
</organism>
<dbReference type="Proteomes" id="UP001069802">
    <property type="component" value="Unassembled WGS sequence"/>
</dbReference>
<gene>
    <name evidence="2" type="ORF">O4H49_11930</name>
</gene>
<evidence type="ECO:0000256" key="1">
    <source>
        <dbReference type="SAM" id="Phobius"/>
    </source>
</evidence>
<dbReference type="RefSeq" id="WP_269423640.1">
    <property type="nucleotide sequence ID" value="NZ_JAPWGY010000003.1"/>
</dbReference>
<accession>A0ABT4LM88</accession>
<name>A0ABT4LM88_9PROT</name>